<proteinExistence type="predicted"/>
<organism evidence="2 3">
    <name type="scientific">Gracilariopsis chorda</name>
    <dbReference type="NCBI Taxonomy" id="448386"/>
    <lineage>
        <taxon>Eukaryota</taxon>
        <taxon>Rhodophyta</taxon>
        <taxon>Florideophyceae</taxon>
        <taxon>Rhodymeniophycidae</taxon>
        <taxon>Gracilariales</taxon>
        <taxon>Gracilariaceae</taxon>
        <taxon>Gracilariopsis</taxon>
    </lineage>
</organism>
<evidence type="ECO:0000256" key="1">
    <source>
        <dbReference type="SAM" id="MobiDB-lite"/>
    </source>
</evidence>
<protein>
    <submittedName>
        <fullName evidence="2">Uncharacterized protein</fullName>
    </submittedName>
</protein>
<feature type="compositionally biased region" description="Basic and acidic residues" evidence="1">
    <location>
        <begin position="172"/>
        <end position="182"/>
    </location>
</feature>
<sequence length="250" mass="27487">MADLEHDASALATVRAFLEQHEASSSEDEAPAEKFTPRPARLGLGADPNQAIQVTTTPGLSEANRRLGSALRRQARQLMTDEDDSDGSESEIESRARAVGKRGNRAPSPERKKKDSGKNRTKNSAKQMENGEKGEKGKEGSSSDEEWGDDVLRKMTEEQDSEFKTWANGFEGVDKAGGDARDGAVTNGGGNAKKKRKKIRSRRKNLKRDKRRRHELPAHLTEETLKAGRVRKSADGGWRFEASTGFGRKG</sequence>
<reference evidence="2 3" key="1">
    <citation type="journal article" date="2018" name="Mol. Biol. Evol.">
        <title>Analysis of the draft genome of the red seaweed Gracilariopsis chorda provides insights into genome size evolution in Rhodophyta.</title>
        <authorList>
            <person name="Lee J."/>
            <person name="Yang E.C."/>
            <person name="Graf L."/>
            <person name="Yang J.H."/>
            <person name="Qiu H."/>
            <person name="Zel Zion U."/>
            <person name="Chan C.X."/>
            <person name="Stephens T.G."/>
            <person name="Weber A.P.M."/>
            <person name="Boo G.H."/>
            <person name="Boo S.M."/>
            <person name="Kim K.M."/>
            <person name="Shin Y."/>
            <person name="Jung M."/>
            <person name="Lee S.J."/>
            <person name="Yim H.S."/>
            <person name="Lee J.H."/>
            <person name="Bhattacharya D."/>
            <person name="Yoon H.S."/>
        </authorList>
    </citation>
    <scope>NUCLEOTIDE SEQUENCE [LARGE SCALE GENOMIC DNA]</scope>
    <source>
        <strain evidence="2 3">SKKU-2015</strain>
        <tissue evidence="2">Whole body</tissue>
    </source>
</reference>
<evidence type="ECO:0000313" key="2">
    <source>
        <dbReference type="EMBL" id="PXF41413.1"/>
    </source>
</evidence>
<accession>A0A2V3IHB4</accession>
<name>A0A2V3IHB4_9FLOR</name>
<feature type="compositionally biased region" description="Basic and acidic residues" evidence="1">
    <location>
        <begin position="150"/>
        <end position="163"/>
    </location>
</feature>
<feature type="compositionally biased region" description="Acidic residues" evidence="1">
    <location>
        <begin position="80"/>
        <end position="91"/>
    </location>
</feature>
<dbReference type="Proteomes" id="UP000247409">
    <property type="component" value="Unassembled WGS sequence"/>
</dbReference>
<dbReference type="OrthoDB" id="10605907at2759"/>
<feature type="compositionally biased region" description="Basic residues" evidence="1">
    <location>
        <begin position="192"/>
        <end position="214"/>
    </location>
</feature>
<feature type="compositionally biased region" description="Basic and acidic residues" evidence="1">
    <location>
        <begin position="108"/>
        <end position="118"/>
    </location>
</feature>
<dbReference type="AlphaFoldDB" id="A0A2V3IHB4"/>
<feature type="compositionally biased region" description="Basic and acidic residues" evidence="1">
    <location>
        <begin position="129"/>
        <end position="141"/>
    </location>
</feature>
<evidence type="ECO:0000313" key="3">
    <source>
        <dbReference type="Proteomes" id="UP000247409"/>
    </source>
</evidence>
<feature type="compositionally biased region" description="Polar residues" evidence="1">
    <location>
        <begin position="50"/>
        <end position="59"/>
    </location>
</feature>
<comment type="caution">
    <text evidence="2">The sequence shown here is derived from an EMBL/GenBank/DDBJ whole genome shotgun (WGS) entry which is preliminary data.</text>
</comment>
<gene>
    <name evidence="2" type="ORF">BWQ96_08911</name>
</gene>
<feature type="region of interest" description="Disordered" evidence="1">
    <location>
        <begin position="19"/>
        <end position="222"/>
    </location>
</feature>
<keyword evidence="3" id="KW-1185">Reference proteome</keyword>
<dbReference type="EMBL" id="NBIV01000218">
    <property type="protein sequence ID" value="PXF41413.1"/>
    <property type="molecule type" value="Genomic_DNA"/>
</dbReference>